<reference evidence="1" key="2">
    <citation type="submission" date="2023-01" db="EMBL/GenBank/DDBJ databases">
        <authorList>
            <person name="Sun Q."/>
            <person name="Evtushenko L."/>
        </authorList>
    </citation>
    <scope>NUCLEOTIDE SEQUENCE</scope>
    <source>
        <strain evidence="1">VKM B-2935</strain>
    </source>
</reference>
<reference evidence="1" key="1">
    <citation type="journal article" date="2014" name="Int. J. Syst. Evol. Microbiol.">
        <title>Complete genome sequence of Corynebacterium casei LMG S-19264T (=DSM 44701T), isolated from a smear-ripened cheese.</title>
        <authorList>
            <consortium name="US DOE Joint Genome Institute (JGI-PGF)"/>
            <person name="Walter F."/>
            <person name="Albersmeier A."/>
            <person name="Kalinowski J."/>
            <person name="Ruckert C."/>
        </authorList>
    </citation>
    <scope>NUCLEOTIDE SEQUENCE</scope>
    <source>
        <strain evidence="1">VKM B-2935</strain>
    </source>
</reference>
<sequence>MDSKIFYTRYGNPRTAYISTRLVPNMLAVKFAVIAQEIEEGDPMPSMEGHHFLDALLKRMGLVIVDVVAVRKAPRKNEIGEG</sequence>
<name>A0A9W6K2U5_9PSED</name>
<keyword evidence="2" id="KW-1185">Reference proteome</keyword>
<gene>
    <name evidence="1" type="ORF">GCM10017655_15030</name>
</gene>
<dbReference type="AlphaFoldDB" id="A0A9W6K2U5"/>
<dbReference type="EMBL" id="BSFN01000003">
    <property type="protein sequence ID" value="GLK88441.1"/>
    <property type="molecule type" value="Genomic_DNA"/>
</dbReference>
<organism evidence="1 2">
    <name type="scientific">Pseudomonas turukhanskensis</name>
    <dbReference type="NCBI Taxonomy" id="1806536"/>
    <lineage>
        <taxon>Bacteria</taxon>
        <taxon>Pseudomonadati</taxon>
        <taxon>Pseudomonadota</taxon>
        <taxon>Gammaproteobacteria</taxon>
        <taxon>Pseudomonadales</taxon>
        <taxon>Pseudomonadaceae</taxon>
        <taxon>Pseudomonas</taxon>
    </lineage>
</organism>
<dbReference type="RefSeq" id="WP_271194657.1">
    <property type="nucleotide sequence ID" value="NZ_BSFN01000003.1"/>
</dbReference>
<comment type="caution">
    <text evidence="1">The sequence shown here is derived from an EMBL/GenBank/DDBJ whole genome shotgun (WGS) entry which is preliminary data.</text>
</comment>
<accession>A0A9W6K2U5</accession>
<evidence type="ECO:0000313" key="1">
    <source>
        <dbReference type="EMBL" id="GLK88441.1"/>
    </source>
</evidence>
<proteinExistence type="predicted"/>
<evidence type="ECO:0000313" key="2">
    <source>
        <dbReference type="Proteomes" id="UP001143328"/>
    </source>
</evidence>
<protein>
    <submittedName>
        <fullName evidence="1">Uncharacterized protein</fullName>
    </submittedName>
</protein>
<dbReference type="Proteomes" id="UP001143328">
    <property type="component" value="Unassembled WGS sequence"/>
</dbReference>